<gene>
    <name evidence="1" type="ORF">CHS0354_009821</name>
</gene>
<evidence type="ECO:0000313" key="2">
    <source>
        <dbReference type="Proteomes" id="UP001195483"/>
    </source>
</evidence>
<reference evidence="1" key="1">
    <citation type="journal article" date="2021" name="Genome Biol. Evol.">
        <title>A High-Quality Reference Genome for a Parasitic Bivalve with Doubly Uniparental Inheritance (Bivalvia: Unionida).</title>
        <authorList>
            <person name="Smith C.H."/>
        </authorList>
    </citation>
    <scope>NUCLEOTIDE SEQUENCE</scope>
    <source>
        <strain evidence="1">CHS0354</strain>
    </source>
</reference>
<keyword evidence="2" id="KW-1185">Reference proteome</keyword>
<evidence type="ECO:0000313" key="1">
    <source>
        <dbReference type="EMBL" id="KAK3599333.1"/>
    </source>
</evidence>
<name>A0AAE0SXD1_9BIVA</name>
<reference evidence="1" key="3">
    <citation type="submission" date="2023-05" db="EMBL/GenBank/DDBJ databases">
        <authorList>
            <person name="Smith C.H."/>
        </authorList>
    </citation>
    <scope>NUCLEOTIDE SEQUENCE</scope>
    <source>
        <strain evidence="1">CHS0354</strain>
        <tissue evidence="1">Mantle</tissue>
    </source>
</reference>
<feature type="non-terminal residue" evidence="1">
    <location>
        <position position="54"/>
    </location>
</feature>
<organism evidence="1 2">
    <name type="scientific">Potamilus streckersoni</name>
    <dbReference type="NCBI Taxonomy" id="2493646"/>
    <lineage>
        <taxon>Eukaryota</taxon>
        <taxon>Metazoa</taxon>
        <taxon>Spiralia</taxon>
        <taxon>Lophotrochozoa</taxon>
        <taxon>Mollusca</taxon>
        <taxon>Bivalvia</taxon>
        <taxon>Autobranchia</taxon>
        <taxon>Heteroconchia</taxon>
        <taxon>Palaeoheterodonta</taxon>
        <taxon>Unionida</taxon>
        <taxon>Unionoidea</taxon>
        <taxon>Unionidae</taxon>
        <taxon>Ambleminae</taxon>
        <taxon>Lampsilini</taxon>
        <taxon>Potamilus</taxon>
    </lineage>
</organism>
<reference evidence="1" key="2">
    <citation type="journal article" date="2021" name="Genome Biol. Evol.">
        <title>Developing a high-quality reference genome for a parasitic bivalve with doubly uniparental inheritance (Bivalvia: Unionida).</title>
        <authorList>
            <person name="Smith C.H."/>
        </authorList>
    </citation>
    <scope>NUCLEOTIDE SEQUENCE</scope>
    <source>
        <strain evidence="1">CHS0354</strain>
        <tissue evidence="1">Mantle</tissue>
    </source>
</reference>
<dbReference type="EMBL" id="JAEAOA010000627">
    <property type="protein sequence ID" value="KAK3599333.1"/>
    <property type="molecule type" value="Genomic_DNA"/>
</dbReference>
<protein>
    <submittedName>
        <fullName evidence="1">Uncharacterized protein</fullName>
    </submittedName>
</protein>
<dbReference type="AlphaFoldDB" id="A0AAE0SXD1"/>
<proteinExistence type="predicted"/>
<accession>A0AAE0SXD1</accession>
<comment type="caution">
    <text evidence="1">The sequence shown here is derived from an EMBL/GenBank/DDBJ whole genome shotgun (WGS) entry which is preliminary data.</text>
</comment>
<sequence>MICLHTLLYSVNVTSDSVENAGKKVQEAIRDPDPIPEQNTVVNTPKENMTVEWE</sequence>
<dbReference type="Proteomes" id="UP001195483">
    <property type="component" value="Unassembled WGS sequence"/>
</dbReference>